<dbReference type="Proteomes" id="UP001331761">
    <property type="component" value="Unassembled WGS sequence"/>
</dbReference>
<evidence type="ECO:0000313" key="1">
    <source>
        <dbReference type="EMBL" id="KAK5964686.1"/>
    </source>
</evidence>
<dbReference type="InterPro" id="IPR007669">
    <property type="entry name" value="Chst-1-like"/>
</dbReference>
<proteinExistence type="predicted"/>
<reference evidence="1 2" key="1">
    <citation type="submission" date="2019-10" db="EMBL/GenBank/DDBJ databases">
        <title>Assembly and Annotation for the nematode Trichostrongylus colubriformis.</title>
        <authorList>
            <person name="Martin J."/>
        </authorList>
    </citation>
    <scope>NUCLEOTIDE SEQUENCE [LARGE SCALE GENOMIC DNA]</scope>
    <source>
        <strain evidence="1">G859</strain>
        <tissue evidence="1">Whole worm</tissue>
    </source>
</reference>
<keyword evidence="2" id="KW-1185">Reference proteome</keyword>
<comment type="caution">
    <text evidence="1">The sequence shown here is derived from an EMBL/GenBank/DDBJ whole genome shotgun (WGS) entry which is preliminary data.</text>
</comment>
<sequence>ICLCQQAAMKSTENGICVKTIKKQFSKGKLRFEILLCYGSWRRVVQQLRVEAGAAQPLSELKVAKAAESYRAQEKEVKHHSSELDNIEQIQLKNSDPLPNRNFVGVDAEEMCETGRAECIQPFAKIRPLIVVWVGDPCFGCGHNMTCFLEQEYKRRCDMDTYYDKYHFIRYSNDPKDTLLEDLTLLLRSQNKNMSTLMLNIICYLWRERDFVKMGRKILEESWESSFCKNKNFFNGIDTMLQNLEVRNLSEWSLMMVTREPTDRFLSGFIDRCLRRGLKCYGCGSNMTCFLEQTYFRARMYAMRTLSTDYDLISPKTTVVDRHIFPQNWRCDMQKYGKMYNFIRYSSNPDSELLRDLISVLRRQKVRYVCGSSLFPRGSGWGRGSKCIILELDTREPAKPLELWIFFNL</sequence>
<accession>A0AAN8EN80</accession>
<dbReference type="EMBL" id="WIXE01025477">
    <property type="protein sequence ID" value="KAK5964686.1"/>
    <property type="molecule type" value="Genomic_DNA"/>
</dbReference>
<dbReference type="Pfam" id="PF03567">
    <property type="entry name" value="Sulfotransfer_2"/>
    <property type="match status" value="1"/>
</dbReference>
<dbReference type="PANTHER" id="PTHR22900:SF5">
    <property type="entry name" value="PROTEIN CBG14245"/>
    <property type="match status" value="1"/>
</dbReference>
<dbReference type="InterPro" id="IPR005331">
    <property type="entry name" value="Sulfotransferase"/>
</dbReference>
<protein>
    <submittedName>
        <fullName evidence="1">Uncharacterized protein</fullName>
    </submittedName>
</protein>
<evidence type="ECO:0000313" key="2">
    <source>
        <dbReference type="Proteomes" id="UP001331761"/>
    </source>
</evidence>
<dbReference type="GO" id="GO:0016020">
    <property type="term" value="C:membrane"/>
    <property type="evidence" value="ECO:0007669"/>
    <property type="project" value="InterPro"/>
</dbReference>
<dbReference type="AlphaFoldDB" id="A0AAN8EN80"/>
<feature type="non-terminal residue" evidence="1">
    <location>
        <position position="1"/>
    </location>
</feature>
<dbReference type="GO" id="GO:0050650">
    <property type="term" value="P:chondroitin sulfate proteoglycan biosynthetic process"/>
    <property type="evidence" value="ECO:0007669"/>
    <property type="project" value="InterPro"/>
</dbReference>
<dbReference type="PANTHER" id="PTHR22900">
    <property type="entry name" value="PROTEIN CBG14245-RELATED"/>
    <property type="match status" value="1"/>
</dbReference>
<name>A0AAN8EN80_TRICO</name>
<dbReference type="GO" id="GO:1902884">
    <property type="term" value="P:positive regulation of response to oxidative stress"/>
    <property type="evidence" value="ECO:0007669"/>
    <property type="project" value="InterPro"/>
</dbReference>
<gene>
    <name evidence="1" type="ORF">GCK32_012879</name>
</gene>
<organism evidence="1 2">
    <name type="scientific">Trichostrongylus colubriformis</name>
    <name type="common">Black scour worm</name>
    <dbReference type="NCBI Taxonomy" id="6319"/>
    <lineage>
        <taxon>Eukaryota</taxon>
        <taxon>Metazoa</taxon>
        <taxon>Ecdysozoa</taxon>
        <taxon>Nematoda</taxon>
        <taxon>Chromadorea</taxon>
        <taxon>Rhabditida</taxon>
        <taxon>Rhabditina</taxon>
        <taxon>Rhabditomorpha</taxon>
        <taxon>Strongyloidea</taxon>
        <taxon>Trichostrongylidae</taxon>
        <taxon>Trichostrongylus</taxon>
    </lineage>
</organism>
<dbReference type="GO" id="GO:0047756">
    <property type="term" value="F:chondroitin 4-sulfotransferase activity"/>
    <property type="evidence" value="ECO:0007669"/>
    <property type="project" value="InterPro"/>
</dbReference>